<reference evidence="8 9" key="1">
    <citation type="submission" date="2014-11" db="EMBL/GenBank/DDBJ databases">
        <title>Genomics and ecophysiology of heterotrophic nitrogen fixing bacteria isolated from estuarine surface water.</title>
        <authorList>
            <person name="Bentzon-Tilia M."/>
            <person name="Severin I."/>
            <person name="Hansen L.H."/>
            <person name="Riemann L."/>
        </authorList>
    </citation>
    <scope>NUCLEOTIDE SEQUENCE [LARGE SCALE GENOMIC DNA]</scope>
    <source>
        <strain evidence="8 9">BAL398</strain>
    </source>
</reference>
<evidence type="ECO:0000256" key="5">
    <source>
        <dbReference type="ARBA" id="ARBA00023136"/>
    </source>
</evidence>
<feature type="transmembrane region" description="Helical" evidence="6">
    <location>
        <begin position="13"/>
        <end position="34"/>
    </location>
</feature>
<dbReference type="Gene3D" id="6.10.340.10">
    <property type="match status" value="1"/>
</dbReference>
<accession>A0A0D7DWI0</accession>
<evidence type="ECO:0000256" key="1">
    <source>
        <dbReference type="ARBA" id="ARBA00004651"/>
    </source>
</evidence>
<protein>
    <submittedName>
        <fullName evidence="8">Chemotaxis protein</fullName>
    </submittedName>
</protein>
<evidence type="ECO:0000313" key="9">
    <source>
        <dbReference type="Proteomes" id="UP000032515"/>
    </source>
</evidence>
<gene>
    <name evidence="8" type="ORF">OO17_29875</name>
</gene>
<dbReference type="AlphaFoldDB" id="A0A0D7DWI0"/>
<dbReference type="GO" id="GO:0005886">
    <property type="term" value="C:plasma membrane"/>
    <property type="evidence" value="ECO:0007669"/>
    <property type="project" value="UniProtKB-SubCell"/>
</dbReference>
<dbReference type="EMBL" id="JXXE01000886">
    <property type="protein sequence ID" value="KIZ32545.1"/>
    <property type="molecule type" value="Genomic_DNA"/>
</dbReference>
<keyword evidence="3 6" id="KW-0812">Transmembrane</keyword>
<organism evidence="8 9">
    <name type="scientific">Rhodopseudomonas palustris</name>
    <dbReference type="NCBI Taxonomy" id="1076"/>
    <lineage>
        <taxon>Bacteria</taxon>
        <taxon>Pseudomonadati</taxon>
        <taxon>Pseudomonadota</taxon>
        <taxon>Alphaproteobacteria</taxon>
        <taxon>Hyphomicrobiales</taxon>
        <taxon>Nitrobacteraceae</taxon>
        <taxon>Rhodopseudomonas</taxon>
    </lineage>
</organism>
<name>A0A0D7DWI0_RHOPL</name>
<evidence type="ECO:0000256" key="4">
    <source>
        <dbReference type="ARBA" id="ARBA00022989"/>
    </source>
</evidence>
<keyword evidence="5 6" id="KW-0472">Membrane</keyword>
<feature type="transmembrane region" description="Helical" evidence="6">
    <location>
        <begin position="162"/>
        <end position="181"/>
    </location>
</feature>
<evidence type="ECO:0000256" key="3">
    <source>
        <dbReference type="ARBA" id="ARBA00022692"/>
    </source>
</evidence>
<keyword evidence="2" id="KW-1003">Cell membrane</keyword>
<dbReference type="Pfam" id="PF17200">
    <property type="entry name" value="sCache_2"/>
    <property type="match status" value="1"/>
</dbReference>
<dbReference type="Gene3D" id="3.30.450.20">
    <property type="entry name" value="PAS domain"/>
    <property type="match status" value="1"/>
</dbReference>
<comment type="caution">
    <text evidence="8">The sequence shown here is derived from an EMBL/GenBank/DDBJ whole genome shotgun (WGS) entry which is preliminary data.</text>
</comment>
<feature type="transmembrane region" description="Helical" evidence="6">
    <location>
        <begin position="193"/>
        <end position="214"/>
    </location>
</feature>
<evidence type="ECO:0000259" key="7">
    <source>
        <dbReference type="SMART" id="SM01049"/>
    </source>
</evidence>
<comment type="subcellular location">
    <subcellularLocation>
        <location evidence="1">Cell membrane</location>
        <topology evidence="1">Multi-pass membrane protein</topology>
    </subcellularLocation>
</comment>
<sequence length="240" mass="25526">MNLLSQLTIRTKISAMVALTAVAVCAVVAVAASVSQKRMLHDRTAELRTAVDIVTGIAQSLHNEVLAGKLTRAEAETTFRTRAAGMRFSDGHGYPAAYRVSNLEVMMNASNSKLEGKITGTKDSNGVEVTRAIVNAARANAEGGTATYLWPRPGQTTPIEKLVFARVFQPWDIAVAAGLYVDDLDADVRALTLRLAAVGAAVLALVGLLSWLIARDVLGALKRQQARMQSIATGSLDEPV</sequence>
<dbReference type="RefSeq" id="WP_044419202.1">
    <property type="nucleotide sequence ID" value="NZ_JXXE01000886.1"/>
</dbReference>
<dbReference type="InterPro" id="IPR033480">
    <property type="entry name" value="sCache_2"/>
</dbReference>
<evidence type="ECO:0000313" key="8">
    <source>
        <dbReference type="EMBL" id="KIZ32545.1"/>
    </source>
</evidence>
<dbReference type="PATRIC" id="fig|1076.23.peg.31"/>
<feature type="non-terminal residue" evidence="8">
    <location>
        <position position="240"/>
    </location>
</feature>
<feature type="domain" description="Single Cache" evidence="7">
    <location>
        <begin position="36"/>
        <end position="131"/>
    </location>
</feature>
<proteinExistence type="predicted"/>
<keyword evidence="4 6" id="KW-1133">Transmembrane helix</keyword>
<evidence type="ECO:0000256" key="6">
    <source>
        <dbReference type="SAM" id="Phobius"/>
    </source>
</evidence>
<evidence type="ECO:0000256" key="2">
    <source>
        <dbReference type="ARBA" id="ARBA00022475"/>
    </source>
</evidence>
<dbReference type="Proteomes" id="UP000032515">
    <property type="component" value="Unassembled WGS sequence"/>
</dbReference>
<dbReference type="SMART" id="SM01049">
    <property type="entry name" value="Cache_2"/>
    <property type="match status" value="1"/>
</dbReference>